<dbReference type="STRING" id="7232.A0A484AVU8"/>
<dbReference type="CDD" id="cd05236">
    <property type="entry name" value="FAR-N_SDR_e"/>
    <property type="match status" value="1"/>
</dbReference>
<keyword evidence="1" id="KW-0812">Transmembrane</keyword>
<evidence type="ECO:0000313" key="3">
    <source>
        <dbReference type="EMBL" id="TDG40777.1"/>
    </source>
</evidence>
<evidence type="ECO:0000256" key="1">
    <source>
        <dbReference type="RuleBase" id="RU363097"/>
    </source>
</evidence>
<comment type="catalytic activity">
    <reaction evidence="1">
        <text>a long-chain fatty acyl-CoA + 2 NADPH + 2 H(+) = a long-chain primary fatty alcohol + 2 NADP(+) + CoA</text>
        <dbReference type="Rhea" id="RHEA:52716"/>
        <dbReference type="ChEBI" id="CHEBI:15378"/>
        <dbReference type="ChEBI" id="CHEBI:57287"/>
        <dbReference type="ChEBI" id="CHEBI:57783"/>
        <dbReference type="ChEBI" id="CHEBI:58349"/>
        <dbReference type="ChEBI" id="CHEBI:77396"/>
        <dbReference type="ChEBI" id="CHEBI:83139"/>
        <dbReference type="EC" id="1.2.1.84"/>
    </reaction>
</comment>
<dbReference type="Gene3D" id="3.40.50.720">
    <property type="entry name" value="NAD(P)-binding Rossmann-like Domain"/>
    <property type="match status" value="1"/>
</dbReference>
<dbReference type="GO" id="GO:0035336">
    <property type="term" value="P:long-chain fatty-acyl-CoA metabolic process"/>
    <property type="evidence" value="ECO:0007669"/>
    <property type="project" value="TreeGrafter"/>
</dbReference>
<dbReference type="Pfam" id="PF07993">
    <property type="entry name" value="NAD_binding_4"/>
    <property type="match status" value="1"/>
</dbReference>
<evidence type="ECO:0000259" key="2">
    <source>
        <dbReference type="Pfam" id="PF07993"/>
    </source>
</evidence>
<keyword evidence="1" id="KW-1133">Transmembrane helix</keyword>
<name>A0A484AVU8_DRONA</name>
<accession>A0A484AVU8</accession>
<keyword evidence="1" id="KW-0560">Oxidoreductase</keyword>
<dbReference type="InterPro" id="IPR036291">
    <property type="entry name" value="NAD(P)-bd_dom_sf"/>
</dbReference>
<dbReference type="GO" id="GO:0005777">
    <property type="term" value="C:peroxisome"/>
    <property type="evidence" value="ECO:0007669"/>
    <property type="project" value="TreeGrafter"/>
</dbReference>
<comment type="caution">
    <text evidence="3">The sequence shown here is derived from an EMBL/GenBank/DDBJ whole genome shotgun (WGS) entry which is preliminary data.</text>
</comment>
<organism evidence="3 4">
    <name type="scientific">Drosophila navojoa</name>
    <name type="common">Fruit fly</name>
    <dbReference type="NCBI Taxonomy" id="7232"/>
    <lineage>
        <taxon>Eukaryota</taxon>
        <taxon>Metazoa</taxon>
        <taxon>Ecdysozoa</taxon>
        <taxon>Arthropoda</taxon>
        <taxon>Hexapoda</taxon>
        <taxon>Insecta</taxon>
        <taxon>Pterygota</taxon>
        <taxon>Neoptera</taxon>
        <taxon>Endopterygota</taxon>
        <taxon>Diptera</taxon>
        <taxon>Brachycera</taxon>
        <taxon>Muscomorpha</taxon>
        <taxon>Ephydroidea</taxon>
        <taxon>Drosophilidae</taxon>
        <taxon>Drosophila</taxon>
    </lineage>
</organism>
<feature type="transmembrane region" description="Helical" evidence="1">
    <location>
        <begin position="243"/>
        <end position="262"/>
    </location>
</feature>
<keyword evidence="1" id="KW-0443">Lipid metabolism</keyword>
<sequence>MTQTLGEFFEDSEIFVTGGSGVVGKALIEKLLRSTNVRRIYLLLRPRGQLNAEQRLAKLRDAKVFQVLRAQKPQELNKLVAIPGDVSLPQLGIDPTDLKQLDQVSIVFHCAATVRFDEPLRIALQLNVGGTLEALKFAEQLRHLRIFVHVSTFFSNPYLKRVEPKWYGSPMDWRLCLRLLHEIKDDNILDTLTRKLIVGFPNTYTFTKNLAESLINDYRTRLPVIVYRPSIVLFAVREPLPGFAPSLMGAMGLFSLVGAGLLKTVYIRRSVYLDITPQDMGIIGMIYYTKCGYDAYRKGTPKELLIYQTSSKTHIPYTFIQMATHMDIKNLWYSAAFLKNLSVPGCHYTENRFVYKFLFITKQLLPAILVDLLLRLFGRPPALLAIQRKLYHTLEVMKPFLFNNYDSPGVTDFKGMIKQIKGTEFDISYEYESAHDEERLTLACKNMIQSIRHDLLNEDPSTLARAQMLMRIKNAIYNALRLYLLYKLLRWLWFHFLG</sequence>
<feature type="domain" description="Thioester reductase (TE)" evidence="2">
    <location>
        <begin position="16"/>
        <end position="280"/>
    </location>
</feature>
<keyword evidence="4" id="KW-1185">Reference proteome</keyword>
<comment type="similarity">
    <text evidence="1">Belongs to the fatty acyl-CoA reductase family.</text>
</comment>
<dbReference type="AlphaFoldDB" id="A0A484AVU8"/>
<dbReference type="PANTHER" id="PTHR11011">
    <property type="entry name" value="MALE STERILITY PROTEIN 2-RELATED"/>
    <property type="match status" value="1"/>
</dbReference>
<keyword evidence="1" id="KW-0444">Lipid biosynthesis</keyword>
<keyword evidence="1" id="KW-0472">Membrane</keyword>
<dbReference type="InterPro" id="IPR013120">
    <property type="entry name" value="FAR_NAD-bd"/>
</dbReference>
<comment type="function">
    <text evidence="1">Catalyzes the reduction of fatty acyl-CoA to fatty alcohols.</text>
</comment>
<dbReference type="EC" id="1.2.1.84" evidence="1"/>
<dbReference type="GO" id="GO:0080019">
    <property type="term" value="F:alcohol-forming very long-chain fatty acyl-CoA reductase activity"/>
    <property type="evidence" value="ECO:0007669"/>
    <property type="project" value="InterPro"/>
</dbReference>
<keyword evidence="1" id="KW-0521">NADP</keyword>
<protein>
    <recommendedName>
        <fullName evidence="1">Fatty acyl-CoA reductase</fullName>
        <ecNumber evidence="1">1.2.1.84</ecNumber>
    </recommendedName>
</protein>
<dbReference type="OMA" id="CNVRRIY"/>
<dbReference type="Proteomes" id="UP000295192">
    <property type="component" value="Unassembled WGS sequence"/>
</dbReference>
<feature type="transmembrane region" description="Helical" evidence="1">
    <location>
        <begin position="475"/>
        <end position="493"/>
    </location>
</feature>
<evidence type="ECO:0000313" key="4">
    <source>
        <dbReference type="Proteomes" id="UP000295192"/>
    </source>
</evidence>
<dbReference type="InterPro" id="IPR026055">
    <property type="entry name" value="FAR"/>
</dbReference>
<dbReference type="PANTHER" id="PTHR11011:SF24">
    <property type="entry name" value="FATTY ACYL-COA REDUCTASE"/>
    <property type="match status" value="1"/>
</dbReference>
<dbReference type="SUPFAM" id="SSF51735">
    <property type="entry name" value="NAD(P)-binding Rossmann-fold domains"/>
    <property type="match status" value="1"/>
</dbReference>
<proteinExistence type="inferred from homology"/>
<dbReference type="GO" id="GO:0102965">
    <property type="term" value="F:alcohol-forming long-chain fatty acyl-CoA reductase activity"/>
    <property type="evidence" value="ECO:0007669"/>
    <property type="project" value="UniProtKB-EC"/>
</dbReference>
<dbReference type="EMBL" id="LSRL02000484">
    <property type="protein sequence ID" value="TDG40777.1"/>
    <property type="molecule type" value="Genomic_DNA"/>
</dbReference>
<dbReference type="OrthoDB" id="429813at2759"/>
<reference evidence="3 4" key="1">
    <citation type="journal article" date="2019" name="J. Hered.">
        <title>An Improved Genome Assembly for Drosophila navojoa, the Basal Species in the mojavensis Cluster.</title>
        <authorList>
            <person name="Vanderlinde T."/>
            <person name="Dupim E.G."/>
            <person name="Nazario-Yepiz N.O."/>
            <person name="Carvalho A.B."/>
        </authorList>
    </citation>
    <scope>NUCLEOTIDE SEQUENCE [LARGE SCALE GENOMIC DNA]</scope>
    <source>
        <strain evidence="3">Navoj_Jal97</strain>
        <tissue evidence="3">Whole organism</tissue>
    </source>
</reference>
<gene>
    <name evidence="3" type="ORF">AWZ03_012799</name>
</gene>